<dbReference type="RefSeq" id="WP_146651846.1">
    <property type="nucleotide sequence ID" value="NZ_CP012333.1"/>
</dbReference>
<dbReference type="PRINTS" id="PR00080">
    <property type="entry name" value="SDRFAMILY"/>
</dbReference>
<dbReference type="FunFam" id="3.40.50.720:FF:000084">
    <property type="entry name" value="Short-chain dehydrogenase reductase"/>
    <property type="match status" value="1"/>
</dbReference>
<gene>
    <name evidence="4" type="ORF">AKJ09_07242</name>
</gene>
<organism evidence="4 5">
    <name type="scientific">Labilithrix luteola</name>
    <dbReference type="NCBI Taxonomy" id="1391654"/>
    <lineage>
        <taxon>Bacteria</taxon>
        <taxon>Pseudomonadati</taxon>
        <taxon>Myxococcota</taxon>
        <taxon>Polyangia</taxon>
        <taxon>Polyangiales</taxon>
        <taxon>Labilitrichaceae</taxon>
        <taxon>Labilithrix</taxon>
    </lineage>
</organism>
<evidence type="ECO:0000256" key="1">
    <source>
        <dbReference type="ARBA" id="ARBA00006484"/>
    </source>
</evidence>
<evidence type="ECO:0000256" key="2">
    <source>
        <dbReference type="RuleBase" id="RU000363"/>
    </source>
</evidence>
<dbReference type="PANTHER" id="PTHR42879">
    <property type="entry name" value="3-OXOACYL-(ACYL-CARRIER-PROTEIN) REDUCTASE"/>
    <property type="match status" value="1"/>
</dbReference>
<dbReference type="InterPro" id="IPR036291">
    <property type="entry name" value="NAD(P)-bd_dom_sf"/>
</dbReference>
<evidence type="ECO:0000313" key="4">
    <source>
        <dbReference type="EMBL" id="AKV00579.1"/>
    </source>
</evidence>
<dbReference type="KEGG" id="llu:AKJ09_07242"/>
<keyword evidence="5" id="KW-1185">Reference proteome</keyword>
<proteinExistence type="inferred from homology"/>
<dbReference type="AlphaFoldDB" id="A0A0K1Q4B2"/>
<dbReference type="InterPro" id="IPR002347">
    <property type="entry name" value="SDR_fam"/>
</dbReference>
<accession>A0A0K1Q4B2</accession>
<dbReference type="Pfam" id="PF00106">
    <property type="entry name" value="adh_short"/>
    <property type="match status" value="1"/>
</dbReference>
<name>A0A0K1Q4B2_9BACT</name>
<dbReference type="SUPFAM" id="SSF51735">
    <property type="entry name" value="NAD(P)-binding Rossmann-fold domains"/>
    <property type="match status" value="1"/>
</dbReference>
<feature type="domain" description="Ketoreductase" evidence="3">
    <location>
        <begin position="8"/>
        <end position="188"/>
    </location>
</feature>
<comment type="similarity">
    <text evidence="1 2">Belongs to the short-chain dehydrogenases/reductases (SDR) family.</text>
</comment>
<dbReference type="PRINTS" id="PR00081">
    <property type="entry name" value="GDHRDH"/>
</dbReference>
<dbReference type="Proteomes" id="UP000064967">
    <property type="component" value="Chromosome"/>
</dbReference>
<dbReference type="CDD" id="cd05233">
    <property type="entry name" value="SDR_c"/>
    <property type="match status" value="1"/>
</dbReference>
<dbReference type="EMBL" id="CP012333">
    <property type="protein sequence ID" value="AKV00579.1"/>
    <property type="molecule type" value="Genomic_DNA"/>
</dbReference>
<sequence length="264" mass="28205">MDLNLQNKRALVTGSTVGIGYAIALRLAREGAEVVLHGRSQGRVDDAVKSITSEIPGARVRGVTADLATDAGARRLSAEVPDVDILVNNAGIYGAKDFEELTHEDWTRIMQVNVYSGATLAQQHLPRMLERNSGRIIFISSESASNIPVEMIHYGVSKAAQSALARGLAERTRGTAVTVNSVLAGPTKSEGVEEFVRGLAKQRNLTESDVEKEFFTLARPGSLIHRFATPDEVANVVAFVASPLASIMNGGAIRAEGGLLKNML</sequence>
<dbReference type="STRING" id="1391654.AKJ09_07242"/>
<evidence type="ECO:0000313" key="5">
    <source>
        <dbReference type="Proteomes" id="UP000064967"/>
    </source>
</evidence>
<dbReference type="InterPro" id="IPR050259">
    <property type="entry name" value="SDR"/>
</dbReference>
<protein>
    <submittedName>
        <fullName evidence="4">3-oxoacyl-[acyl-carrier protein] reductase</fullName>
    </submittedName>
</protein>
<evidence type="ECO:0000259" key="3">
    <source>
        <dbReference type="SMART" id="SM00822"/>
    </source>
</evidence>
<dbReference type="OrthoDB" id="5290448at2"/>
<reference evidence="4 5" key="1">
    <citation type="submission" date="2015-08" db="EMBL/GenBank/DDBJ databases">
        <authorList>
            <person name="Babu N.S."/>
            <person name="Beckwith C.J."/>
            <person name="Beseler K.G."/>
            <person name="Brison A."/>
            <person name="Carone J.V."/>
            <person name="Caskin T.P."/>
            <person name="Diamond M."/>
            <person name="Durham M.E."/>
            <person name="Foxe J.M."/>
            <person name="Go M."/>
            <person name="Henderson B.A."/>
            <person name="Jones I.B."/>
            <person name="McGettigan J.A."/>
            <person name="Micheletti S.J."/>
            <person name="Nasrallah M.E."/>
            <person name="Ortiz D."/>
            <person name="Piller C.R."/>
            <person name="Privatt S.R."/>
            <person name="Schneider S.L."/>
            <person name="Sharp S."/>
            <person name="Smith T.C."/>
            <person name="Stanton J.D."/>
            <person name="Ullery H.E."/>
            <person name="Wilson R.J."/>
            <person name="Serrano M.G."/>
            <person name="Buck G."/>
            <person name="Lee V."/>
            <person name="Wang Y."/>
            <person name="Carvalho R."/>
            <person name="Voegtly L."/>
            <person name="Shi R."/>
            <person name="Duckworth R."/>
            <person name="Johnson A."/>
            <person name="Loviza R."/>
            <person name="Walstead R."/>
            <person name="Shah Z."/>
            <person name="Kiflezghi M."/>
            <person name="Wade K."/>
            <person name="Ball S.L."/>
            <person name="Bradley K.W."/>
            <person name="Asai D.J."/>
            <person name="Bowman C.A."/>
            <person name="Russell D.A."/>
            <person name="Pope W.H."/>
            <person name="Jacobs-Sera D."/>
            <person name="Hendrix R.W."/>
            <person name="Hatfull G.F."/>
        </authorList>
    </citation>
    <scope>NUCLEOTIDE SEQUENCE [LARGE SCALE GENOMIC DNA]</scope>
    <source>
        <strain evidence="4 5">DSM 27648</strain>
    </source>
</reference>
<dbReference type="SMART" id="SM00822">
    <property type="entry name" value="PKS_KR"/>
    <property type="match status" value="1"/>
</dbReference>
<dbReference type="Gene3D" id="3.40.50.720">
    <property type="entry name" value="NAD(P)-binding Rossmann-like Domain"/>
    <property type="match status" value="1"/>
</dbReference>
<dbReference type="InterPro" id="IPR057326">
    <property type="entry name" value="KR_dom"/>
</dbReference>